<dbReference type="Pfam" id="PF00443">
    <property type="entry name" value="UCH"/>
    <property type="match status" value="1"/>
</dbReference>
<dbReference type="Gene3D" id="3.30.40.10">
    <property type="entry name" value="Zinc/RING finger domain, C3HC4 (zinc finger)"/>
    <property type="match status" value="2"/>
</dbReference>
<name>A0A8E0VJQ1_9TREM</name>
<dbReference type="SMART" id="SM00290">
    <property type="entry name" value="ZnF_UBP"/>
    <property type="match status" value="1"/>
</dbReference>
<dbReference type="InterPro" id="IPR001394">
    <property type="entry name" value="Peptidase_C19_UCH"/>
</dbReference>
<dbReference type="InterPro" id="IPR009060">
    <property type="entry name" value="UBA-like_sf"/>
</dbReference>
<dbReference type="Pfam" id="PF02148">
    <property type="entry name" value="zf-UBP"/>
    <property type="match status" value="1"/>
</dbReference>
<feature type="binding site" evidence="12">
    <location>
        <position position="222"/>
    </location>
    <ligand>
        <name>Zn(2+)</name>
        <dbReference type="ChEBI" id="CHEBI:29105"/>
    </ligand>
</feature>
<dbReference type="PANTHER" id="PTHR21646:SF10">
    <property type="entry name" value="UBIQUITIN CARBOXYL-TERMINAL HYDROLASE 14"/>
    <property type="match status" value="1"/>
</dbReference>
<dbReference type="SMART" id="SM00165">
    <property type="entry name" value="UBA"/>
    <property type="match status" value="2"/>
</dbReference>
<keyword evidence="7 14" id="KW-0833">Ubl conjugation pathway</keyword>
<keyword evidence="6 13" id="KW-0863">Zinc-finger</keyword>
<accession>A0A8E0VJQ1</accession>
<comment type="similarity">
    <text evidence="2 14">Belongs to the peptidase C19 family.</text>
</comment>
<keyword evidence="4 12" id="KW-0479">Metal-binding</keyword>
<dbReference type="OrthoDB" id="361536at2759"/>
<keyword evidence="9 14" id="KW-0788">Thiol protease</keyword>
<sequence>MSLENLALSVRVPAEEDKIFKDECVFTFETADLENGVYICMKNLIAVGPKTFCEYRERTGCQAFLHYKIDKKFKQKGVDATPRPTKVALGVPGGFELPQDRYTVTEHWALVNLQDGTRLELPTPLTDTPKDDISHLKDLNLPSRLAAAINVIQRSESAILVEERASGVEAWEEENMRLISSHAMNLRQLDNGVRIAPSGWKCSQCNLRENLWLNLTDGAINCGRRFWDGSGGNNHAVEHYERTKYPLAVKLGTITSEGAEVFSYPEDDMVVDPMLAEHLAHFGIDILLMKKTEKTMAELEVSANERLGEWCLLQESSHELAPRYGPGLTGLRNLGNTCYMNSVVQVLFAIPQFRWLYAYQHRAWVDRALHEFVSTGLTMATPSQGLIENVGLQFAKLGHGMCSGAYSWLAPTNLPELCEGAVPLLPGIRPQLFRRLMGRHNRSFATKHQQDACEFLTFLLDLLDTQAPSPSGTKPAQVFSAQGLSVTVPYPSSCVRLAIEDRLECGMTRKVRYNTRNELVLSVPIPVDSMTNRTEYEEWEQRERDAASSGIKLDMSAKVRPRIPFQACLDAWAATERVEDFRTPASSPPGQITHAFRSSRLANFPDFLCVQLTKFTIGADWLPRKLDVEIELDTEPQDHDSSASNTFKIDLARLRSLGGMQPGEELMPDSEEVSASTTSNVPKPNPDILNELMSMGFSLPACHRACIRSGNTSLEDATNWIMEHMDDPDLNDPIEDSSSVPTTVTNPASPRQPSQLHVDNSSVDIMMAMGFTRSQAIKALRHTNNSLEAAADWAFSNTDALNEPDEEPTSDGAGPAIELGTNASTTPTASDNPQLTDGSSVYELCAFISHMGKSTTDGHYVAHIKRSALAKSIPYEPPVEYLGSPPCDGDSDEWVIFNDEKVAKSEAPPYRHAYIYIFRRADAPSD</sequence>
<dbReference type="Pfam" id="PF17807">
    <property type="entry name" value="zf-UBP_var"/>
    <property type="match status" value="1"/>
</dbReference>
<organism evidence="19 20">
    <name type="scientific">Fasciolopsis buskii</name>
    <dbReference type="NCBI Taxonomy" id="27845"/>
    <lineage>
        <taxon>Eukaryota</taxon>
        <taxon>Metazoa</taxon>
        <taxon>Spiralia</taxon>
        <taxon>Lophotrochozoa</taxon>
        <taxon>Platyhelminthes</taxon>
        <taxon>Trematoda</taxon>
        <taxon>Digenea</taxon>
        <taxon>Plagiorchiida</taxon>
        <taxon>Echinostomata</taxon>
        <taxon>Echinostomatoidea</taxon>
        <taxon>Fasciolidae</taxon>
        <taxon>Fasciolopsis</taxon>
    </lineage>
</organism>
<dbReference type="EC" id="3.4.19.12" evidence="14"/>
<feature type="domain" description="USP" evidence="17">
    <location>
        <begin position="329"/>
        <end position="921"/>
    </location>
</feature>
<feature type="binding site" evidence="12">
    <location>
        <position position="205"/>
    </location>
    <ligand>
        <name>Zn(2+)</name>
        <dbReference type="ChEBI" id="CHEBI:29105"/>
    </ligand>
</feature>
<evidence type="ECO:0000256" key="15">
    <source>
        <dbReference type="SAM" id="MobiDB-lite"/>
    </source>
</evidence>
<dbReference type="PROSITE" id="PS50030">
    <property type="entry name" value="UBA"/>
    <property type="match status" value="2"/>
</dbReference>
<evidence type="ECO:0000256" key="7">
    <source>
        <dbReference type="ARBA" id="ARBA00022786"/>
    </source>
</evidence>
<dbReference type="AlphaFoldDB" id="A0A8E0VJQ1"/>
<dbReference type="GO" id="GO:0008270">
    <property type="term" value="F:zinc ion binding"/>
    <property type="evidence" value="ECO:0007669"/>
    <property type="project" value="UniProtKB-KW"/>
</dbReference>
<dbReference type="SUPFAM" id="SSF46934">
    <property type="entry name" value="UBA-like"/>
    <property type="match status" value="1"/>
</dbReference>
<evidence type="ECO:0000256" key="5">
    <source>
        <dbReference type="ARBA" id="ARBA00022737"/>
    </source>
</evidence>
<dbReference type="GO" id="GO:0016579">
    <property type="term" value="P:protein deubiquitination"/>
    <property type="evidence" value="ECO:0007669"/>
    <property type="project" value="InterPro"/>
</dbReference>
<dbReference type="PANTHER" id="PTHR21646">
    <property type="entry name" value="UBIQUITIN CARBOXYL-TERMINAL HYDROLASE"/>
    <property type="match status" value="1"/>
</dbReference>
<feature type="active site" description="Proton acceptor" evidence="11">
    <location>
        <position position="859"/>
    </location>
</feature>
<feature type="region of interest" description="Disordered" evidence="15">
    <location>
        <begin position="799"/>
        <end position="835"/>
    </location>
</feature>
<proteinExistence type="inferred from homology"/>
<dbReference type="PROSITE" id="PS50235">
    <property type="entry name" value="USP_3"/>
    <property type="match status" value="1"/>
</dbReference>
<evidence type="ECO:0000256" key="3">
    <source>
        <dbReference type="ARBA" id="ARBA00022670"/>
    </source>
</evidence>
<feature type="compositionally biased region" description="Polar residues" evidence="15">
    <location>
        <begin position="736"/>
        <end position="757"/>
    </location>
</feature>
<protein>
    <recommendedName>
        <fullName evidence="14">Ubiquitin carboxyl-terminal hydrolase</fullName>
        <ecNumber evidence="14">3.4.19.12</ecNumber>
    </recommendedName>
</protein>
<keyword evidence="10 12" id="KW-0862">Zinc</keyword>
<dbReference type="CDD" id="cd14294">
    <property type="entry name" value="UBA1_UBP5_like"/>
    <property type="match status" value="1"/>
</dbReference>
<dbReference type="PROSITE" id="PS00972">
    <property type="entry name" value="USP_1"/>
    <property type="match status" value="1"/>
</dbReference>
<evidence type="ECO:0000256" key="6">
    <source>
        <dbReference type="ARBA" id="ARBA00022771"/>
    </source>
</evidence>
<feature type="compositionally biased region" description="Polar residues" evidence="15">
    <location>
        <begin position="821"/>
        <end position="835"/>
    </location>
</feature>
<dbReference type="FunFam" id="3.30.40.10:FF:000026">
    <property type="entry name" value="Ubiquitin carboxyl-terminal hydrolase"/>
    <property type="match status" value="1"/>
</dbReference>
<feature type="binding site" evidence="12">
    <location>
        <position position="202"/>
    </location>
    <ligand>
        <name>Zn(2+)</name>
        <dbReference type="ChEBI" id="CHEBI:29105"/>
    </ligand>
</feature>
<evidence type="ECO:0000256" key="2">
    <source>
        <dbReference type="ARBA" id="ARBA00009085"/>
    </source>
</evidence>
<dbReference type="InterPro" id="IPR001607">
    <property type="entry name" value="Znf_UBP"/>
</dbReference>
<dbReference type="GO" id="GO:0006508">
    <property type="term" value="P:proteolysis"/>
    <property type="evidence" value="ECO:0007669"/>
    <property type="project" value="UniProtKB-KW"/>
</dbReference>
<dbReference type="Pfam" id="PF00627">
    <property type="entry name" value="UBA"/>
    <property type="match status" value="2"/>
</dbReference>
<evidence type="ECO:0000256" key="12">
    <source>
        <dbReference type="PIRSR" id="PIRSR016308-3"/>
    </source>
</evidence>
<dbReference type="SUPFAM" id="SSF54001">
    <property type="entry name" value="Cysteine proteinases"/>
    <property type="match status" value="1"/>
</dbReference>
<dbReference type="CDD" id="cd02257">
    <property type="entry name" value="Peptidase_C19"/>
    <property type="match status" value="1"/>
</dbReference>
<dbReference type="Gene3D" id="1.10.8.10">
    <property type="entry name" value="DNA helicase RuvA subunit, C-terminal domain"/>
    <property type="match status" value="2"/>
</dbReference>
<feature type="domain" description="UBA" evidence="16">
    <location>
        <begin position="757"/>
        <end position="797"/>
    </location>
</feature>
<keyword evidence="5" id="KW-0677">Repeat</keyword>
<dbReference type="GO" id="GO:0004843">
    <property type="term" value="F:cysteine-type deubiquitinase activity"/>
    <property type="evidence" value="ECO:0007669"/>
    <property type="project" value="UniProtKB-UniRule"/>
</dbReference>
<gene>
    <name evidence="19" type="ORF">FBUS_00788</name>
</gene>
<keyword evidence="8 14" id="KW-0378">Hydrolase</keyword>
<feature type="domain" description="UBP-type" evidence="18">
    <location>
        <begin position="178"/>
        <end position="286"/>
    </location>
</feature>
<evidence type="ECO:0000313" key="20">
    <source>
        <dbReference type="Proteomes" id="UP000728185"/>
    </source>
</evidence>
<dbReference type="InterPro" id="IPR041432">
    <property type="entry name" value="UBP13_Znf-UBP_var"/>
</dbReference>
<dbReference type="EMBL" id="LUCM01002367">
    <property type="protein sequence ID" value="KAA0197456.1"/>
    <property type="molecule type" value="Genomic_DNA"/>
</dbReference>
<evidence type="ECO:0000313" key="19">
    <source>
        <dbReference type="EMBL" id="KAA0197456.1"/>
    </source>
</evidence>
<dbReference type="InterPro" id="IPR018200">
    <property type="entry name" value="USP_CS"/>
</dbReference>
<evidence type="ECO:0000256" key="1">
    <source>
        <dbReference type="ARBA" id="ARBA00000707"/>
    </source>
</evidence>
<dbReference type="PROSITE" id="PS50271">
    <property type="entry name" value="ZF_UBP"/>
    <property type="match status" value="1"/>
</dbReference>
<dbReference type="InterPro" id="IPR038765">
    <property type="entry name" value="Papain-like_cys_pep_sf"/>
</dbReference>
<evidence type="ECO:0000256" key="14">
    <source>
        <dbReference type="RuleBase" id="RU366025"/>
    </source>
</evidence>
<dbReference type="PIRSF" id="PIRSF016308">
    <property type="entry name" value="UBP"/>
    <property type="match status" value="1"/>
</dbReference>
<evidence type="ECO:0000256" key="8">
    <source>
        <dbReference type="ARBA" id="ARBA00022801"/>
    </source>
</evidence>
<evidence type="ECO:0000259" key="18">
    <source>
        <dbReference type="PROSITE" id="PS50271"/>
    </source>
</evidence>
<evidence type="ECO:0000256" key="13">
    <source>
        <dbReference type="PROSITE-ProRule" id="PRU00502"/>
    </source>
</evidence>
<dbReference type="SUPFAM" id="SSF57850">
    <property type="entry name" value="RING/U-box"/>
    <property type="match status" value="1"/>
</dbReference>
<keyword evidence="3 14" id="KW-0645">Protease</keyword>
<comment type="caution">
    <text evidence="19">The sequence shown here is derived from an EMBL/GenBank/DDBJ whole genome shotgun (WGS) entry which is preliminary data.</text>
</comment>
<feature type="compositionally biased region" description="Polar residues" evidence="15">
    <location>
        <begin position="673"/>
        <end position="682"/>
    </location>
</feature>
<feature type="domain" description="UBA" evidence="16">
    <location>
        <begin position="683"/>
        <end position="724"/>
    </location>
</feature>
<feature type="compositionally biased region" description="Acidic residues" evidence="15">
    <location>
        <begin position="726"/>
        <end position="735"/>
    </location>
</feature>
<evidence type="ECO:0000256" key="10">
    <source>
        <dbReference type="ARBA" id="ARBA00022833"/>
    </source>
</evidence>
<dbReference type="InterPro" id="IPR015940">
    <property type="entry name" value="UBA"/>
</dbReference>
<feature type="region of interest" description="Disordered" evidence="15">
    <location>
        <begin position="659"/>
        <end position="685"/>
    </location>
</feature>
<dbReference type="CDD" id="cd14386">
    <property type="entry name" value="UBA2_UBP5"/>
    <property type="match status" value="1"/>
</dbReference>
<reference evidence="19" key="1">
    <citation type="submission" date="2019-05" db="EMBL/GenBank/DDBJ databases">
        <title>Annotation for the trematode Fasciolopsis buski.</title>
        <authorList>
            <person name="Choi Y.-J."/>
        </authorList>
    </citation>
    <scope>NUCLEOTIDE SEQUENCE</scope>
    <source>
        <strain evidence="19">HT</strain>
        <tissue evidence="19">Whole worm</tissue>
    </source>
</reference>
<dbReference type="PROSITE" id="PS00973">
    <property type="entry name" value="USP_2"/>
    <property type="match status" value="1"/>
</dbReference>
<dbReference type="Gene3D" id="3.90.70.10">
    <property type="entry name" value="Cysteine proteinases"/>
    <property type="match status" value="2"/>
</dbReference>
<feature type="binding site" evidence="12">
    <location>
        <position position="235"/>
    </location>
    <ligand>
        <name>Zn(2+)</name>
        <dbReference type="ChEBI" id="CHEBI:29105"/>
    </ligand>
</feature>
<dbReference type="InterPro" id="IPR013083">
    <property type="entry name" value="Znf_RING/FYVE/PHD"/>
</dbReference>
<dbReference type="Proteomes" id="UP000728185">
    <property type="component" value="Unassembled WGS sequence"/>
</dbReference>
<keyword evidence="20" id="KW-1185">Reference proteome</keyword>
<dbReference type="InterPro" id="IPR016652">
    <property type="entry name" value="Ubiquitinyl_hydrolase"/>
</dbReference>
<dbReference type="FunFam" id="1.10.8.10:FF:000086">
    <property type="entry name" value="Ubiquitin carboxyl-terminal hydrolase"/>
    <property type="match status" value="1"/>
</dbReference>
<evidence type="ECO:0000256" key="9">
    <source>
        <dbReference type="ARBA" id="ARBA00022807"/>
    </source>
</evidence>
<comment type="catalytic activity">
    <reaction evidence="1 14">
        <text>Thiol-dependent hydrolysis of ester, thioester, amide, peptide and isopeptide bonds formed by the C-terminal Gly of ubiquitin (a 76-residue protein attached to proteins as an intracellular targeting signal).</text>
        <dbReference type="EC" id="3.4.19.12"/>
    </reaction>
</comment>
<evidence type="ECO:0000256" key="4">
    <source>
        <dbReference type="ARBA" id="ARBA00022723"/>
    </source>
</evidence>
<dbReference type="InterPro" id="IPR028889">
    <property type="entry name" value="USP"/>
</dbReference>
<evidence type="ECO:0000256" key="11">
    <source>
        <dbReference type="PIRSR" id="PIRSR016308-1"/>
    </source>
</evidence>
<feature type="region of interest" description="Disordered" evidence="15">
    <location>
        <begin position="726"/>
        <end position="757"/>
    </location>
</feature>
<dbReference type="InterPro" id="IPR050185">
    <property type="entry name" value="Ub_carboxyl-term_hydrolase"/>
</dbReference>
<evidence type="ECO:0000259" key="16">
    <source>
        <dbReference type="PROSITE" id="PS50030"/>
    </source>
</evidence>
<evidence type="ECO:0000259" key="17">
    <source>
        <dbReference type="PROSITE" id="PS50235"/>
    </source>
</evidence>
<feature type="active site" description="Nucleophile" evidence="11">
    <location>
        <position position="338"/>
    </location>
</feature>